<protein>
    <recommendedName>
        <fullName evidence="4">F-box domain protein</fullName>
    </recommendedName>
</protein>
<sequence>MSAESPGQKTGFRAFLTNALRPKKSRQVLRKNTVSTPNLRAAARPSIASDEVPELGETRDPTAMLHSIGILDTEDSDGFASDLQKDNRPPGEPMIASLSQDLWALVAEYLNPAERASLAFASKTLLLRLGRGPWMALNLPENREYRVDFLAPHDRYLPHHLLCMPCARYHRRTQEGHERLEPATVLALRAHRFGPAYGIPVDSLSRRWRRDGWSHHTRYHIHKGKLLMRVVSSTFAEPDLAPSSMRLLLYSRDDYWPYFSVCAHWRDGQLMDVCKCALGHVPKPRATAGLQGLEHRAKDIYHGRTHNPNQFATLCAKCRPMRRCPDCPSEYMVEIKLSEDRSDPRSLRFRHAIVVTRWCDLGDGTSPHGSREWAACNGELAGYDSFEVLGKRSISGVFESAFTDDHIPGQRIVSMNPKGKRLGEAGNSWY</sequence>
<dbReference type="Proteomes" id="UP000234474">
    <property type="component" value="Unassembled WGS sequence"/>
</dbReference>
<feature type="region of interest" description="Disordered" evidence="1">
    <location>
        <begin position="23"/>
        <end position="56"/>
    </location>
</feature>
<name>A0A2I1C4V1_ASPN1</name>
<comment type="caution">
    <text evidence="2">The sequence shown here is derived from an EMBL/GenBank/DDBJ whole genome shotgun (WGS) entry which is preliminary data.</text>
</comment>
<dbReference type="OMA" id="FCRPMRR"/>
<accession>A0A2I1C4V1</accession>
<evidence type="ECO:0000313" key="3">
    <source>
        <dbReference type="Proteomes" id="UP000234474"/>
    </source>
</evidence>
<gene>
    <name evidence="2" type="ORF">P174DRAFT_442476</name>
</gene>
<organism evidence="2 3">
    <name type="scientific">Aspergillus novofumigatus (strain IBT 16806)</name>
    <dbReference type="NCBI Taxonomy" id="1392255"/>
    <lineage>
        <taxon>Eukaryota</taxon>
        <taxon>Fungi</taxon>
        <taxon>Dikarya</taxon>
        <taxon>Ascomycota</taxon>
        <taxon>Pezizomycotina</taxon>
        <taxon>Eurotiomycetes</taxon>
        <taxon>Eurotiomycetidae</taxon>
        <taxon>Eurotiales</taxon>
        <taxon>Aspergillaceae</taxon>
        <taxon>Aspergillus</taxon>
        <taxon>Aspergillus subgen. Fumigati</taxon>
    </lineage>
</organism>
<dbReference type="EMBL" id="MSZS01000005">
    <property type="protein sequence ID" value="PKX92621.1"/>
    <property type="molecule type" value="Genomic_DNA"/>
</dbReference>
<dbReference type="AlphaFoldDB" id="A0A2I1C4V1"/>
<dbReference type="STRING" id="1392255.A0A2I1C4V1"/>
<evidence type="ECO:0000313" key="2">
    <source>
        <dbReference type="EMBL" id="PKX92621.1"/>
    </source>
</evidence>
<dbReference type="VEuPathDB" id="FungiDB:P174DRAFT_442476"/>
<dbReference type="RefSeq" id="XP_024681216.1">
    <property type="nucleotide sequence ID" value="XM_024827585.1"/>
</dbReference>
<reference evidence="3" key="1">
    <citation type="journal article" date="2018" name="Proc. Natl. Acad. Sci. U.S.A.">
        <title>Linking secondary metabolites to gene clusters through genome sequencing of six diverse Aspergillus species.</title>
        <authorList>
            <person name="Kaerboelling I."/>
            <person name="Vesth T.C."/>
            <person name="Frisvad J.C."/>
            <person name="Nybo J.L."/>
            <person name="Theobald S."/>
            <person name="Kuo A."/>
            <person name="Bowyer P."/>
            <person name="Matsuda Y."/>
            <person name="Mondo S."/>
            <person name="Lyhne E.K."/>
            <person name="Kogle M.E."/>
            <person name="Clum A."/>
            <person name="Lipzen A."/>
            <person name="Salamov A."/>
            <person name="Ngan C.Y."/>
            <person name="Daum C."/>
            <person name="Chiniquy J."/>
            <person name="Barry K."/>
            <person name="LaButti K."/>
            <person name="Haridas S."/>
            <person name="Simmons B.A."/>
            <person name="Magnuson J.K."/>
            <person name="Mortensen U.H."/>
            <person name="Larsen T.O."/>
            <person name="Grigoriev I.V."/>
            <person name="Baker S.E."/>
            <person name="Andersen M.R."/>
        </authorList>
    </citation>
    <scope>NUCLEOTIDE SEQUENCE [LARGE SCALE GENOMIC DNA]</scope>
    <source>
        <strain evidence="3">IBT 16806</strain>
    </source>
</reference>
<evidence type="ECO:0008006" key="4">
    <source>
        <dbReference type="Google" id="ProtNLM"/>
    </source>
</evidence>
<keyword evidence="3" id="KW-1185">Reference proteome</keyword>
<evidence type="ECO:0000256" key="1">
    <source>
        <dbReference type="SAM" id="MobiDB-lite"/>
    </source>
</evidence>
<proteinExistence type="predicted"/>
<dbReference type="OrthoDB" id="3912356at2759"/>
<dbReference type="GeneID" id="36534910"/>